<evidence type="ECO:0000259" key="1">
    <source>
        <dbReference type="Pfam" id="PF07727"/>
    </source>
</evidence>
<evidence type="ECO:0000313" key="2">
    <source>
        <dbReference type="EMBL" id="RVW80159.1"/>
    </source>
</evidence>
<feature type="domain" description="Reverse transcriptase Ty1/copia-type" evidence="1">
    <location>
        <begin position="1"/>
        <end position="92"/>
    </location>
</feature>
<gene>
    <name evidence="2" type="primary">AtMg00810_117</name>
    <name evidence="2" type="ORF">CK203_054107</name>
</gene>
<dbReference type="AlphaFoldDB" id="A0A438H6Y6"/>
<dbReference type="EMBL" id="QGNW01000269">
    <property type="protein sequence ID" value="RVW80159.1"/>
    <property type="molecule type" value="Genomic_DNA"/>
</dbReference>
<dbReference type="InterPro" id="IPR043502">
    <property type="entry name" value="DNA/RNA_pol_sf"/>
</dbReference>
<reference evidence="2 3" key="1">
    <citation type="journal article" date="2018" name="PLoS Genet.">
        <title>Population sequencing reveals clonal diversity and ancestral inbreeding in the grapevine cultivar Chardonnay.</title>
        <authorList>
            <person name="Roach M.J."/>
            <person name="Johnson D.L."/>
            <person name="Bohlmann J."/>
            <person name="van Vuuren H.J."/>
            <person name="Jones S.J."/>
            <person name="Pretorius I.S."/>
            <person name="Schmidt S.A."/>
            <person name="Borneman A.R."/>
        </authorList>
    </citation>
    <scope>NUCLEOTIDE SEQUENCE [LARGE SCALE GENOMIC DNA]</scope>
    <source>
        <strain evidence="3">cv. Chardonnay</strain>
        <tissue evidence="2">Leaf</tissue>
    </source>
</reference>
<name>A0A438H6Y6_VITVI</name>
<accession>A0A438H6Y6</accession>
<dbReference type="SUPFAM" id="SSF56672">
    <property type="entry name" value="DNA/RNA polymerases"/>
    <property type="match status" value="1"/>
</dbReference>
<sequence>MYVKHNGAGILIISLYVDDLLVNGNHTSLMEKFKLEMMEVFEMTDLGLMTLFLGMEIKQSEHEVFICQKKYAKEILKKFKLDECKEIRAPMNQKEKLNKDDGTAKIDQAYFRSMIGCLMYLSTTRPNILNVVSILSRFIHYASEMHLKASKRVIRYVKGTCDFGIKFTRSKEFELVGFSNSDWGGSIDDMRSTLGYCFTFGSGFFCWC</sequence>
<dbReference type="Proteomes" id="UP000288805">
    <property type="component" value="Unassembled WGS sequence"/>
</dbReference>
<dbReference type="InterPro" id="IPR013103">
    <property type="entry name" value="RVT_2"/>
</dbReference>
<evidence type="ECO:0000313" key="3">
    <source>
        <dbReference type="Proteomes" id="UP000288805"/>
    </source>
</evidence>
<comment type="caution">
    <text evidence="2">The sequence shown here is derived from an EMBL/GenBank/DDBJ whole genome shotgun (WGS) entry which is preliminary data.</text>
</comment>
<dbReference type="Pfam" id="PF07727">
    <property type="entry name" value="RVT_2"/>
    <property type="match status" value="1"/>
</dbReference>
<organism evidence="2 3">
    <name type="scientific">Vitis vinifera</name>
    <name type="common">Grape</name>
    <dbReference type="NCBI Taxonomy" id="29760"/>
    <lineage>
        <taxon>Eukaryota</taxon>
        <taxon>Viridiplantae</taxon>
        <taxon>Streptophyta</taxon>
        <taxon>Embryophyta</taxon>
        <taxon>Tracheophyta</taxon>
        <taxon>Spermatophyta</taxon>
        <taxon>Magnoliopsida</taxon>
        <taxon>eudicotyledons</taxon>
        <taxon>Gunneridae</taxon>
        <taxon>Pentapetalae</taxon>
        <taxon>rosids</taxon>
        <taxon>Vitales</taxon>
        <taxon>Vitaceae</taxon>
        <taxon>Viteae</taxon>
        <taxon>Vitis</taxon>
    </lineage>
</organism>
<protein>
    <submittedName>
        <fullName evidence="2">Putative mitochondrial protein</fullName>
    </submittedName>
</protein>
<proteinExistence type="predicted"/>
<dbReference type="PANTHER" id="PTHR11439">
    <property type="entry name" value="GAG-POL-RELATED RETROTRANSPOSON"/>
    <property type="match status" value="1"/>
</dbReference>
<dbReference type="PANTHER" id="PTHR11439:SF503">
    <property type="entry name" value="CYSTEINE-RICH RLK (RECEPTOR-LIKE PROTEIN KINASE) 8"/>
    <property type="match status" value="1"/>
</dbReference>